<evidence type="ECO:0000256" key="1">
    <source>
        <dbReference type="ARBA" id="ARBA00004651"/>
    </source>
</evidence>
<dbReference type="InterPro" id="IPR002751">
    <property type="entry name" value="CbiM/NikMN"/>
</dbReference>
<dbReference type="Proteomes" id="UP000886100">
    <property type="component" value="Unassembled WGS sequence"/>
</dbReference>
<dbReference type="AlphaFoldDB" id="A0A7C5IZX7"/>
<evidence type="ECO:0000256" key="2">
    <source>
        <dbReference type="ARBA" id="ARBA00022448"/>
    </source>
</evidence>
<dbReference type="Pfam" id="PF01891">
    <property type="entry name" value="CbiM"/>
    <property type="match status" value="1"/>
</dbReference>
<keyword evidence="6 7" id="KW-0472">Membrane</keyword>
<evidence type="ECO:0000256" key="3">
    <source>
        <dbReference type="ARBA" id="ARBA00022475"/>
    </source>
</evidence>
<feature type="transmembrane region" description="Helical" evidence="7">
    <location>
        <begin position="12"/>
        <end position="31"/>
    </location>
</feature>
<dbReference type="EMBL" id="DROM01000430">
    <property type="protein sequence ID" value="HHH13997.1"/>
    <property type="molecule type" value="Genomic_DNA"/>
</dbReference>
<feature type="transmembrane region" description="Helical" evidence="7">
    <location>
        <begin position="179"/>
        <end position="204"/>
    </location>
</feature>
<keyword evidence="2" id="KW-0813">Transport</keyword>
<proteinExistence type="predicted"/>
<evidence type="ECO:0000256" key="7">
    <source>
        <dbReference type="SAM" id="Phobius"/>
    </source>
</evidence>
<name>A0A7C5IZX7_9GAMM</name>
<evidence type="ECO:0000256" key="5">
    <source>
        <dbReference type="ARBA" id="ARBA00022989"/>
    </source>
</evidence>
<dbReference type="Gene3D" id="1.10.1760.20">
    <property type="match status" value="1"/>
</dbReference>
<comment type="caution">
    <text evidence="8">The sequence shown here is derived from an EMBL/GenBank/DDBJ whole genome shotgun (WGS) entry which is preliminary data.</text>
</comment>
<evidence type="ECO:0000256" key="6">
    <source>
        <dbReference type="ARBA" id="ARBA00023136"/>
    </source>
</evidence>
<reference evidence="8" key="1">
    <citation type="journal article" date="2020" name="mSystems">
        <title>Genome- and Community-Level Interaction Insights into Carbon Utilization and Element Cycling Functions of Hydrothermarchaeota in Hydrothermal Sediment.</title>
        <authorList>
            <person name="Zhou Z."/>
            <person name="Liu Y."/>
            <person name="Xu W."/>
            <person name="Pan J."/>
            <person name="Luo Z.H."/>
            <person name="Li M."/>
        </authorList>
    </citation>
    <scope>NUCLEOTIDE SEQUENCE [LARGE SCALE GENOMIC DNA]</scope>
    <source>
        <strain evidence="8">HyVt-535</strain>
    </source>
</reference>
<evidence type="ECO:0000256" key="4">
    <source>
        <dbReference type="ARBA" id="ARBA00022692"/>
    </source>
</evidence>
<protein>
    <submittedName>
        <fullName evidence="8">Molecular chaperone DnaJ</fullName>
    </submittedName>
</protein>
<feature type="transmembrane region" description="Helical" evidence="7">
    <location>
        <begin position="138"/>
        <end position="167"/>
    </location>
</feature>
<feature type="transmembrane region" description="Helical" evidence="7">
    <location>
        <begin position="66"/>
        <end position="99"/>
    </location>
</feature>
<comment type="subcellular location">
    <subcellularLocation>
        <location evidence="1">Cell membrane</location>
        <topology evidence="1">Multi-pass membrane protein</topology>
    </subcellularLocation>
</comment>
<evidence type="ECO:0000313" key="8">
    <source>
        <dbReference type="EMBL" id="HHH13997.1"/>
    </source>
</evidence>
<gene>
    <name evidence="8" type="ORF">ENJ98_07150</name>
</gene>
<keyword evidence="4 7" id="KW-0812">Transmembrane</keyword>
<dbReference type="GO" id="GO:0005886">
    <property type="term" value="C:plasma membrane"/>
    <property type="evidence" value="ECO:0007669"/>
    <property type="project" value="UniProtKB-SubCell"/>
</dbReference>
<organism evidence="8">
    <name type="scientific">Thiolapillus brandeum</name>
    <dbReference type="NCBI Taxonomy" id="1076588"/>
    <lineage>
        <taxon>Bacteria</taxon>
        <taxon>Pseudomonadati</taxon>
        <taxon>Pseudomonadota</taxon>
        <taxon>Gammaproteobacteria</taxon>
        <taxon>Chromatiales</taxon>
        <taxon>Sedimenticolaceae</taxon>
        <taxon>Thiolapillus</taxon>
    </lineage>
</organism>
<keyword evidence="3" id="KW-1003">Cell membrane</keyword>
<feature type="transmembrane region" description="Helical" evidence="7">
    <location>
        <begin position="43"/>
        <end position="60"/>
    </location>
</feature>
<keyword evidence="5 7" id="KW-1133">Transmembrane helix</keyword>
<sequence>MELSGSLFHPAWLVLFAALVAVALFYALRWADWTRLRDQRQQHVWLGVIVFLFFLWNMRVEIQPGFFWHLSGMVIATLMLRWSLAVLAGAIALLAVTLTGLNDWSGLPPSLFFAVVLPATLTQVILGITRAYAPKHFFVYVLVNAFLAGGLIFLFISLLVVGGLLLLEVFPWHELKQNFLHLVPMMAFPESMLNGWLAAIIVAYKPHWIGSFSDEEYLHGK</sequence>
<dbReference type="GO" id="GO:0000041">
    <property type="term" value="P:transition metal ion transport"/>
    <property type="evidence" value="ECO:0007669"/>
    <property type="project" value="InterPro"/>
</dbReference>
<feature type="transmembrane region" description="Helical" evidence="7">
    <location>
        <begin position="111"/>
        <end position="132"/>
    </location>
</feature>
<accession>A0A7C5IZX7</accession>